<dbReference type="EMBL" id="JAGVWC010000008">
    <property type="protein sequence ID" value="MBS3061151.1"/>
    <property type="molecule type" value="Genomic_DNA"/>
</dbReference>
<feature type="compositionally biased region" description="Basic residues" evidence="1">
    <location>
        <begin position="163"/>
        <end position="174"/>
    </location>
</feature>
<protein>
    <submittedName>
        <fullName evidence="2">Uncharacterized protein</fullName>
    </submittedName>
</protein>
<feature type="region of interest" description="Disordered" evidence="1">
    <location>
        <begin position="134"/>
        <end position="174"/>
    </location>
</feature>
<organism evidence="2 3">
    <name type="scientific">Candidatus Iainarchaeum sp</name>
    <dbReference type="NCBI Taxonomy" id="3101447"/>
    <lineage>
        <taxon>Archaea</taxon>
        <taxon>Candidatus Iainarchaeota</taxon>
        <taxon>Candidatus Iainarchaeia</taxon>
        <taxon>Candidatus Iainarchaeales</taxon>
        <taxon>Candidatus Iainarchaeaceae</taxon>
        <taxon>Candidatus Iainarchaeum</taxon>
    </lineage>
</organism>
<accession>A0A8T4L303</accession>
<feature type="region of interest" description="Disordered" evidence="1">
    <location>
        <begin position="56"/>
        <end position="107"/>
    </location>
</feature>
<reference evidence="2" key="2">
    <citation type="submission" date="2021-05" db="EMBL/GenBank/DDBJ databases">
        <title>Protein family content uncovers lineage relationships and bacterial pathway maintenance mechanisms in DPANN archaea.</title>
        <authorList>
            <person name="Castelle C.J."/>
            <person name="Meheust R."/>
            <person name="Jaffe A.L."/>
            <person name="Seitz K."/>
            <person name="Gong X."/>
            <person name="Baker B.J."/>
            <person name="Banfield J.F."/>
        </authorList>
    </citation>
    <scope>NUCLEOTIDE SEQUENCE</scope>
    <source>
        <strain evidence="2">RIFCSPLOWO2_01_FULL_AR10_48_17</strain>
    </source>
</reference>
<sequence>MNPSREYEKNPELAAAVRQGTLSQDEAEFWATTATRARFQKPLQEKGMDALKRIAQTNLIQSPRKRFLPPKKTIQPTRKTQPPVKPKPPVKPQKTAQDPTPPAGVSREEIAKLLKLIPRKRAVAFILKKRTPDQIRGIIRDLSSGARNPKTLSRNYSKTPEKRSRRIQQRKRRR</sequence>
<reference evidence="2" key="1">
    <citation type="submission" date="2021-03" db="EMBL/GenBank/DDBJ databases">
        <authorList>
            <person name="Jaffe A."/>
        </authorList>
    </citation>
    <scope>NUCLEOTIDE SEQUENCE</scope>
    <source>
        <strain evidence="2">RIFCSPLOWO2_01_FULL_AR10_48_17</strain>
    </source>
</reference>
<dbReference type="AlphaFoldDB" id="A0A8T4L303"/>
<dbReference type="Proteomes" id="UP000675968">
    <property type="component" value="Unassembled WGS sequence"/>
</dbReference>
<gene>
    <name evidence="2" type="ORF">J4215_01050</name>
</gene>
<evidence type="ECO:0000256" key="1">
    <source>
        <dbReference type="SAM" id="MobiDB-lite"/>
    </source>
</evidence>
<comment type="caution">
    <text evidence="2">The sequence shown here is derived from an EMBL/GenBank/DDBJ whole genome shotgun (WGS) entry which is preliminary data.</text>
</comment>
<evidence type="ECO:0000313" key="2">
    <source>
        <dbReference type="EMBL" id="MBS3061151.1"/>
    </source>
</evidence>
<name>A0A8T4L303_9ARCH</name>
<evidence type="ECO:0000313" key="3">
    <source>
        <dbReference type="Proteomes" id="UP000675968"/>
    </source>
</evidence>
<proteinExistence type="predicted"/>